<evidence type="ECO:0000313" key="3">
    <source>
        <dbReference type="Proteomes" id="UP001228581"/>
    </source>
</evidence>
<reference evidence="2 3" key="1">
    <citation type="submission" date="2023-05" db="EMBL/GenBank/DDBJ databases">
        <authorList>
            <person name="Zhang X."/>
        </authorList>
    </citation>
    <scope>NUCLEOTIDE SEQUENCE [LARGE SCALE GENOMIC DNA]</scope>
    <source>
        <strain evidence="2 3">DM2B3-1</strain>
    </source>
</reference>
<organism evidence="2 3">
    <name type="scientific">Xanthocytophaga flava</name>
    <dbReference type="NCBI Taxonomy" id="3048013"/>
    <lineage>
        <taxon>Bacteria</taxon>
        <taxon>Pseudomonadati</taxon>
        <taxon>Bacteroidota</taxon>
        <taxon>Cytophagia</taxon>
        <taxon>Cytophagales</taxon>
        <taxon>Rhodocytophagaceae</taxon>
        <taxon>Xanthocytophaga</taxon>
    </lineage>
</organism>
<dbReference type="InterPro" id="IPR008979">
    <property type="entry name" value="Galactose-bd-like_sf"/>
</dbReference>
<dbReference type="InterPro" id="IPR002909">
    <property type="entry name" value="IPT_dom"/>
</dbReference>
<name>A0ABT7CYD0_9BACT</name>
<proteinExistence type="predicted"/>
<dbReference type="Proteomes" id="UP001228581">
    <property type="component" value="Unassembled WGS sequence"/>
</dbReference>
<dbReference type="EMBL" id="JASJOT010000054">
    <property type="protein sequence ID" value="MDJ1498671.1"/>
    <property type="molecule type" value="Genomic_DNA"/>
</dbReference>
<accession>A0ABT7CYD0</accession>
<dbReference type="Pfam" id="PF01833">
    <property type="entry name" value="TIG"/>
    <property type="match status" value="1"/>
</dbReference>
<dbReference type="PROSITE" id="PS51257">
    <property type="entry name" value="PROKAR_LIPOPROTEIN"/>
    <property type="match status" value="1"/>
</dbReference>
<keyword evidence="3" id="KW-1185">Reference proteome</keyword>
<feature type="domain" description="IPT/TIG" evidence="1">
    <location>
        <begin position="30"/>
        <end position="101"/>
    </location>
</feature>
<dbReference type="Gene3D" id="2.60.40.10">
    <property type="entry name" value="Immunoglobulins"/>
    <property type="match status" value="2"/>
</dbReference>
<dbReference type="InterPro" id="IPR013783">
    <property type="entry name" value="Ig-like_fold"/>
</dbReference>
<protein>
    <submittedName>
        <fullName evidence="2">Cell shape determination protein CcmA</fullName>
    </submittedName>
</protein>
<dbReference type="SUPFAM" id="SSF81296">
    <property type="entry name" value="E set domains"/>
    <property type="match status" value="2"/>
</dbReference>
<gene>
    <name evidence="2" type="ORF">QNI19_37410</name>
</gene>
<sequence length="345" mass="37872">MKNYFSKILTLSILAGSLFVSSCKDDDVNPSVAQIYPERAASNTVLTVKGAGLSDVVSITFETGNVPASFTSTFNTDGAILFRVPTDAQPGEQNIIFKNRSGKEFKVPFYVLGYPAVTTVSNYNFKKDSEITLTGKNLSDVTKVTFTADTLTEVSIVSSSATSLVLKFPATTLTESSLRITNGSGTTQTSQSFVALENAFQLFTDDYAPGYQDASWGASGISTDVFKTGTASKFMTFGKGSWSQDGFGWTNTANANFKYLSFWIKGASQDYDLYIWSQQSPSGFSTFADYNKIKVPANVWTYFKIDVSSLQLWANGPEWNQIGWRIQGPDSQDETFYIDDVIFIK</sequence>
<evidence type="ECO:0000313" key="2">
    <source>
        <dbReference type="EMBL" id="MDJ1498671.1"/>
    </source>
</evidence>
<comment type="caution">
    <text evidence="2">The sequence shown here is derived from an EMBL/GenBank/DDBJ whole genome shotgun (WGS) entry which is preliminary data.</text>
</comment>
<evidence type="ECO:0000259" key="1">
    <source>
        <dbReference type="Pfam" id="PF01833"/>
    </source>
</evidence>
<dbReference type="RefSeq" id="WP_314005302.1">
    <property type="nucleotide sequence ID" value="NZ_JASJOT010000054.1"/>
</dbReference>
<dbReference type="InterPro" id="IPR014756">
    <property type="entry name" value="Ig_E-set"/>
</dbReference>
<dbReference type="SUPFAM" id="SSF49785">
    <property type="entry name" value="Galactose-binding domain-like"/>
    <property type="match status" value="1"/>
</dbReference>